<comment type="catalytic activity">
    <reaction evidence="6">
        <text>hydrogencarbonate + H(+) = CO2 + H2O</text>
        <dbReference type="Rhea" id="RHEA:10748"/>
        <dbReference type="ChEBI" id="CHEBI:15377"/>
        <dbReference type="ChEBI" id="CHEBI:15378"/>
        <dbReference type="ChEBI" id="CHEBI:16526"/>
        <dbReference type="ChEBI" id="CHEBI:17544"/>
        <dbReference type="EC" id="4.2.1.1"/>
    </reaction>
</comment>
<name>A0A9D4TX74_CHLVU</name>
<dbReference type="PANTHER" id="PTHR18952">
    <property type="entry name" value="CARBONIC ANHYDRASE"/>
    <property type="match status" value="1"/>
</dbReference>
<keyword evidence="4" id="KW-0862">Zinc</keyword>
<dbReference type="EC" id="4.2.1.1" evidence="2"/>
<feature type="domain" description="Alpha-carbonic anhydrase" evidence="7">
    <location>
        <begin position="93"/>
        <end position="337"/>
    </location>
</feature>
<dbReference type="Proteomes" id="UP001055712">
    <property type="component" value="Unassembled WGS sequence"/>
</dbReference>
<dbReference type="AlphaFoldDB" id="A0A9D4TX74"/>
<dbReference type="SUPFAM" id="SSF51069">
    <property type="entry name" value="Carbonic anhydrase"/>
    <property type="match status" value="1"/>
</dbReference>
<gene>
    <name evidence="8" type="ORF">D9Q98_006280</name>
</gene>
<evidence type="ECO:0000313" key="9">
    <source>
        <dbReference type="Proteomes" id="UP001055712"/>
    </source>
</evidence>
<protein>
    <recommendedName>
        <fullName evidence="2">carbonic anhydrase</fullName>
        <ecNumber evidence="2">4.2.1.1</ecNumber>
    </recommendedName>
</protein>
<keyword evidence="3" id="KW-0479">Metal-binding</keyword>
<evidence type="ECO:0000256" key="3">
    <source>
        <dbReference type="ARBA" id="ARBA00022723"/>
    </source>
</evidence>
<dbReference type="EMBL" id="SIDB01000002">
    <property type="protein sequence ID" value="KAI3436870.1"/>
    <property type="molecule type" value="Genomic_DNA"/>
</dbReference>
<reference evidence="8" key="2">
    <citation type="submission" date="2020-11" db="EMBL/GenBank/DDBJ databases">
        <authorList>
            <person name="Cecchin M."/>
            <person name="Marcolungo L."/>
            <person name="Rossato M."/>
            <person name="Girolomoni L."/>
            <person name="Cosentino E."/>
            <person name="Cuine S."/>
            <person name="Li-Beisson Y."/>
            <person name="Delledonne M."/>
            <person name="Ballottari M."/>
        </authorList>
    </citation>
    <scope>NUCLEOTIDE SEQUENCE</scope>
    <source>
        <strain evidence="8">211/11P</strain>
        <tissue evidence="8">Whole cell</tissue>
    </source>
</reference>
<evidence type="ECO:0000313" key="8">
    <source>
        <dbReference type="EMBL" id="KAI3436870.1"/>
    </source>
</evidence>
<organism evidence="8 9">
    <name type="scientific">Chlorella vulgaris</name>
    <name type="common">Green alga</name>
    <dbReference type="NCBI Taxonomy" id="3077"/>
    <lineage>
        <taxon>Eukaryota</taxon>
        <taxon>Viridiplantae</taxon>
        <taxon>Chlorophyta</taxon>
        <taxon>core chlorophytes</taxon>
        <taxon>Trebouxiophyceae</taxon>
        <taxon>Chlorellales</taxon>
        <taxon>Chlorellaceae</taxon>
        <taxon>Chlorella clade</taxon>
        <taxon>Chlorella</taxon>
    </lineage>
</organism>
<dbReference type="OrthoDB" id="429145at2759"/>
<dbReference type="GO" id="GO:0004089">
    <property type="term" value="F:carbonate dehydratase activity"/>
    <property type="evidence" value="ECO:0007669"/>
    <property type="project" value="UniProtKB-EC"/>
</dbReference>
<evidence type="ECO:0000256" key="6">
    <source>
        <dbReference type="ARBA" id="ARBA00048348"/>
    </source>
</evidence>
<dbReference type="InterPro" id="IPR041891">
    <property type="entry name" value="Alpha_CA_prokaryot-like"/>
</dbReference>
<sequence>MSVCVVASVGVRASASKPREPSSQSSAPPSLISNRRQLLRGGLAAGLCLCCPPPLAALAQEAAAPSASSLAASPTILGRAQEVATVADGVGLPPWGYSCLDGPVNWSGVCATTGQQSPINLNYDARFPPAPDRKLSVLAPRFPRFIKAGATVKNSGHGTMQVNVPEGIEYELGPGGQKHRLLQFHFHTPSEHTVDGANLAMEAHLVHKNLETGNLAVLGVFIEGGGDLLPNPCIQEALRSAPTTPLAETQLQRPISLQTLLPKVRTADGMRPYAHYSGSLTTPPCSTGVDWYVFLDPLQINPDQVMDFMYFAGAGLKPGVNARPPQPLGDRNVTFFM</sequence>
<dbReference type="CDD" id="cd03124">
    <property type="entry name" value="alpha_CA_prokaryotic_like"/>
    <property type="match status" value="1"/>
</dbReference>
<dbReference type="PROSITE" id="PS51144">
    <property type="entry name" value="ALPHA_CA_2"/>
    <property type="match status" value="1"/>
</dbReference>
<dbReference type="PANTHER" id="PTHR18952:SF265">
    <property type="entry name" value="CARBONIC ANHYDRASE"/>
    <property type="match status" value="1"/>
</dbReference>
<comment type="similarity">
    <text evidence="1">Belongs to the alpha-carbonic anhydrase family.</text>
</comment>
<dbReference type="InterPro" id="IPR001148">
    <property type="entry name" value="CA_dom"/>
</dbReference>
<reference evidence="8" key="1">
    <citation type="journal article" date="2019" name="Plant J.">
        <title>Chlorella vulgaris genome assembly and annotation reveals the molecular basis for metabolic acclimation to high light conditions.</title>
        <authorList>
            <person name="Cecchin M."/>
            <person name="Marcolungo L."/>
            <person name="Rossato M."/>
            <person name="Girolomoni L."/>
            <person name="Cosentino E."/>
            <person name="Cuine S."/>
            <person name="Li-Beisson Y."/>
            <person name="Delledonne M."/>
            <person name="Ballottari M."/>
        </authorList>
    </citation>
    <scope>NUCLEOTIDE SEQUENCE</scope>
    <source>
        <strain evidence="8">211/11P</strain>
    </source>
</reference>
<dbReference type="Gene3D" id="3.10.200.10">
    <property type="entry name" value="Alpha carbonic anhydrase"/>
    <property type="match status" value="1"/>
</dbReference>
<dbReference type="InterPro" id="IPR023561">
    <property type="entry name" value="Carbonic_anhydrase_a-class"/>
</dbReference>
<accession>A0A9D4TX74</accession>
<evidence type="ECO:0000256" key="1">
    <source>
        <dbReference type="ARBA" id="ARBA00010718"/>
    </source>
</evidence>
<dbReference type="Pfam" id="PF00194">
    <property type="entry name" value="Carb_anhydrase"/>
    <property type="match status" value="1"/>
</dbReference>
<dbReference type="GO" id="GO:0008270">
    <property type="term" value="F:zinc ion binding"/>
    <property type="evidence" value="ECO:0007669"/>
    <property type="project" value="InterPro"/>
</dbReference>
<keyword evidence="9" id="KW-1185">Reference proteome</keyword>
<comment type="caution">
    <text evidence="8">The sequence shown here is derived from an EMBL/GenBank/DDBJ whole genome shotgun (WGS) entry which is preliminary data.</text>
</comment>
<dbReference type="InterPro" id="IPR036398">
    <property type="entry name" value="CA_dom_sf"/>
</dbReference>
<dbReference type="SMART" id="SM01057">
    <property type="entry name" value="Carb_anhydrase"/>
    <property type="match status" value="1"/>
</dbReference>
<evidence type="ECO:0000259" key="7">
    <source>
        <dbReference type="PROSITE" id="PS51144"/>
    </source>
</evidence>
<evidence type="ECO:0000256" key="2">
    <source>
        <dbReference type="ARBA" id="ARBA00012925"/>
    </source>
</evidence>
<evidence type="ECO:0000256" key="5">
    <source>
        <dbReference type="ARBA" id="ARBA00023239"/>
    </source>
</evidence>
<keyword evidence="5" id="KW-0456">Lyase</keyword>
<proteinExistence type="inferred from homology"/>
<evidence type="ECO:0000256" key="4">
    <source>
        <dbReference type="ARBA" id="ARBA00022833"/>
    </source>
</evidence>